<protein>
    <submittedName>
        <fullName evidence="2">Uncharacterized protein</fullName>
    </submittedName>
</protein>
<feature type="chain" id="PRO_5007837182" evidence="1">
    <location>
        <begin position="19"/>
        <end position="319"/>
    </location>
</feature>
<keyword evidence="3" id="KW-1185">Reference proteome</keyword>
<feature type="signal peptide" evidence="1">
    <location>
        <begin position="1"/>
        <end position="18"/>
    </location>
</feature>
<keyword evidence="1" id="KW-0732">Signal</keyword>
<proteinExistence type="predicted"/>
<dbReference type="Proteomes" id="UP000076744">
    <property type="component" value="Unassembled WGS sequence"/>
</dbReference>
<evidence type="ECO:0000256" key="1">
    <source>
        <dbReference type="SAM" id="SignalP"/>
    </source>
</evidence>
<evidence type="ECO:0000313" key="3">
    <source>
        <dbReference type="Proteomes" id="UP000076744"/>
    </source>
</evidence>
<organism evidence="2 3">
    <name type="scientific">Cordyceps fumosorosea (strain ARSEF 2679)</name>
    <name type="common">Isaria fumosorosea</name>
    <dbReference type="NCBI Taxonomy" id="1081104"/>
    <lineage>
        <taxon>Eukaryota</taxon>
        <taxon>Fungi</taxon>
        <taxon>Dikarya</taxon>
        <taxon>Ascomycota</taxon>
        <taxon>Pezizomycotina</taxon>
        <taxon>Sordariomycetes</taxon>
        <taxon>Hypocreomycetidae</taxon>
        <taxon>Hypocreales</taxon>
        <taxon>Cordycipitaceae</taxon>
        <taxon>Cordyceps</taxon>
    </lineage>
</organism>
<accession>A0A162M071</accession>
<dbReference type="EMBL" id="AZHB01000051">
    <property type="protein sequence ID" value="OAA47980.1"/>
    <property type="molecule type" value="Genomic_DNA"/>
</dbReference>
<comment type="caution">
    <text evidence="2">The sequence shown here is derived from an EMBL/GenBank/DDBJ whole genome shotgun (WGS) entry which is preliminary data.</text>
</comment>
<dbReference type="GeneID" id="30025804"/>
<dbReference type="OrthoDB" id="4524870at2759"/>
<evidence type="ECO:0000313" key="2">
    <source>
        <dbReference type="EMBL" id="OAA47980.1"/>
    </source>
</evidence>
<dbReference type="AlphaFoldDB" id="A0A162M071"/>
<reference evidence="2 3" key="1">
    <citation type="journal article" date="2016" name="Genome Biol. Evol.">
        <title>Divergent and convergent evolution of fungal pathogenicity.</title>
        <authorList>
            <person name="Shang Y."/>
            <person name="Xiao G."/>
            <person name="Zheng P."/>
            <person name="Cen K."/>
            <person name="Zhan S."/>
            <person name="Wang C."/>
        </authorList>
    </citation>
    <scope>NUCLEOTIDE SEQUENCE [LARGE SCALE GENOMIC DNA]</scope>
    <source>
        <strain evidence="2 3">ARSEF 2679</strain>
    </source>
</reference>
<sequence length="319" mass="32969">MRLSVLTTTTALATAAAAQQCDYGKGHSCINPDASSASVLLPIPTLFPNTPPSFVFAIDDLEHSDIIAITAANKDVTVPSASANGPIQAVSWWLQFNNGTANATRAQERAYTAWALESNSTSDISGADGGCEGLLGSDCVQDLKTLFTDKNTLTTGSSVVGGALMKFFATPPKNLRCPSIFWGDGSGRDLTLYGTSDTRPLIPNSEYIARMSEKYLLGKTPVPGNASYTHGRTTMRFRSLDAQKKLAIVAFSLGYPAGGPGDRADNTLSMACLRIGQADKSSGGGGGGGGGGGKDSAAGRRGVGVATLAVTLAMMLLAF</sequence>
<gene>
    <name evidence="2" type="ORF">ISF_09512</name>
</gene>
<name>A0A162M071_CORFA</name>
<dbReference type="RefSeq" id="XP_018699721.1">
    <property type="nucleotide sequence ID" value="XM_018853114.1"/>
</dbReference>